<evidence type="ECO:0000256" key="1">
    <source>
        <dbReference type="ARBA" id="ARBA00004123"/>
    </source>
</evidence>
<reference evidence="11" key="2">
    <citation type="submission" date="2015-01" db="EMBL/GenBank/DDBJ databases">
        <title>Evolutionary Origins and Diversification of the Mycorrhizal Mutualists.</title>
        <authorList>
            <consortium name="DOE Joint Genome Institute"/>
            <consortium name="Mycorrhizal Genomics Consortium"/>
            <person name="Kohler A."/>
            <person name="Kuo A."/>
            <person name="Nagy L.G."/>
            <person name="Floudas D."/>
            <person name="Copeland A."/>
            <person name="Barry K.W."/>
            <person name="Cichocki N."/>
            <person name="Veneault-Fourrey C."/>
            <person name="LaButti K."/>
            <person name="Lindquist E.A."/>
            <person name="Lipzen A."/>
            <person name="Lundell T."/>
            <person name="Morin E."/>
            <person name="Murat C."/>
            <person name="Riley R."/>
            <person name="Ohm R."/>
            <person name="Sun H."/>
            <person name="Tunlid A."/>
            <person name="Henrissat B."/>
            <person name="Grigoriev I.V."/>
            <person name="Hibbett D.S."/>
            <person name="Martin F."/>
        </authorList>
    </citation>
    <scope>NUCLEOTIDE SEQUENCE [LARGE SCALE GENOMIC DNA]</scope>
    <source>
        <strain evidence="11">Zn</strain>
    </source>
</reference>
<dbReference type="SUPFAM" id="SSF52540">
    <property type="entry name" value="P-loop containing nucleoside triphosphate hydrolases"/>
    <property type="match status" value="1"/>
</dbReference>
<reference evidence="10 11" key="1">
    <citation type="submission" date="2014-04" db="EMBL/GenBank/DDBJ databases">
        <authorList>
            <consortium name="DOE Joint Genome Institute"/>
            <person name="Kuo A."/>
            <person name="Martino E."/>
            <person name="Perotto S."/>
            <person name="Kohler A."/>
            <person name="Nagy L.G."/>
            <person name="Floudas D."/>
            <person name="Copeland A."/>
            <person name="Barry K.W."/>
            <person name="Cichocki N."/>
            <person name="Veneault-Fourrey C."/>
            <person name="LaButti K."/>
            <person name="Lindquist E.A."/>
            <person name="Lipzen A."/>
            <person name="Lundell T."/>
            <person name="Morin E."/>
            <person name="Murat C."/>
            <person name="Sun H."/>
            <person name="Tunlid A."/>
            <person name="Henrissat B."/>
            <person name="Grigoriev I.V."/>
            <person name="Hibbett D.S."/>
            <person name="Martin F."/>
            <person name="Nordberg H.P."/>
            <person name="Cantor M.N."/>
            <person name="Hua S.X."/>
        </authorList>
    </citation>
    <scope>NUCLEOTIDE SEQUENCE [LARGE SCALE GENOMIC DNA]</scope>
    <source>
        <strain evidence="10 11">Zn</strain>
    </source>
</reference>
<dbReference type="GO" id="GO:0005664">
    <property type="term" value="C:nuclear origin of replication recognition complex"/>
    <property type="evidence" value="ECO:0007669"/>
    <property type="project" value="TreeGrafter"/>
</dbReference>
<comment type="subcellular location">
    <subcellularLocation>
        <location evidence="1">Nucleus</location>
    </subcellularLocation>
</comment>
<dbReference type="EMBL" id="KN832879">
    <property type="protein sequence ID" value="KIM99027.1"/>
    <property type="molecule type" value="Genomic_DNA"/>
</dbReference>
<keyword evidence="11" id="KW-1185">Reference proteome</keyword>
<organism evidence="10 11">
    <name type="scientific">Oidiodendron maius (strain Zn)</name>
    <dbReference type="NCBI Taxonomy" id="913774"/>
    <lineage>
        <taxon>Eukaryota</taxon>
        <taxon>Fungi</taxon>
        <taxon>Dikarya</taxon>
        <taxon>Ascomycota</taxon>
        <taxon>Pezizomycotina</taxon>
        <taxon>Leotiomycetes</taxon>
        <taxon>Leotiomycetes incertae sedis</taxon>
        <taxon>Myxotrichaceae</taxon>
        <taxon>Oidiodendron</taxon>
    </lineage>
</organism>
<dbReference type="GO" id="GO:0003688">
    <property type="term" value="F:DNA replication origin binding"/>
    <property type="evidence" value="ECO:0007669"/>
    <property type="project" value="TreeGrafter"/>
</dbReference>
<dbReference type="Gene3D" id="3.40.50.300">
    <property type="entry name" value="P-loop containing nucleotide triphosphate hydrolases"/>
    <property type="match status" value="1"/>
</dbReference>
<keyword evidence="4" id="KW-0547">Nucleotide-binding</keyword>
<comment type="similarity">
    <text evidence="2">Belongs to the ORC5 family.</text>
</comment>
<keyword evidence="3" id="KW-0235">DNA replication</keyword>
<feature type="domain" description="Orc1-like AAA ATPase" evidence="7">
    <location>
        <begin position="25"/>
        <end position="170"/>
    </location>
</feature>
<dbReference type="Pfam" id="PF13191">
    <property type="entry name" value="AAA_16"/>
    <property type="match status" value="1"/>
</dbReference>
<dbReference type="InterPro" id="IPR047088">
    <property type="entry name" value="ORC5_C"/>
</dbReference>
<evidence type="ECO:0000256" key="3">
    <source>
        <dbReference type="ARBA" id="ARBA00022705"/>
    </source>
</evidence>
<dbReference type="FunCoup" id="A0A0C3DAS5">
    <property type="interactions" value="831"/>
</dbReference>
<dbReference type="HOGENOM" id="CLU_028223_2_0_1"/>
<dbReference type="InterPro" id="IPR041664">
    <property type="entry name" value="AAA_16"/>
</dbReference>
<dbReference type="PANTHER" id="PTHR12705:SF0">
    <property type="entry name" value="ORIGIN RECOGNITION COMPLEX SUBUNIT 5"/>
    <property type="match status" value="1"/>
</dbReference>
<feature type="domain" description="ORC5 lid" evidence="9">
    <location>
        <begin position="225"/>
        <end position="284"/>
    </location>
</feature>
<dbReference type="InterPro" id="IPR020796">
    <property type="entry name" value="ORC5"/>
</dbReference>
<evidence type="ECO:0000256" key="5">
    <source>
        <dbReference type="ARBA" id="ARBA00022840"/>
    </source>
</evidence>
<evidence type="ECO:0000256" key="4">
    <source>
        <dbReference type="ARBA" id="ARBA00022741"/>
    </source>
</evidence>
<dbReference type="Proteomes" id="UP000054321">
    <property type="component" value="Unassembled WGS sequence"/>
</dbReference>
<dbReference type="GO" id="GO:0006270">
    <property type="term" value="P:DNA replication initiation"/>
    <property type="evidence" value="ECO:0007669"/>
    <property type="project" value="TreeGrafter"/>
</dbReference>
<dbReference type="Pfam" id="PF14630">
    <property type="entry name" value="ORC5_C"/>
    <property type="match status" value="1"/>
</dbReference>
<dbReference type="OrthoDB" id="365981at2759"/>
<evidence type="ECO:0000256" key="2">
    <source>
        <dbReference type="ARBA" id="ARBA00006269"/>
    </source>
</evidence>
<keyword evidence="6" id="KW-0539">Nucleus</keyword>
<dbReference type="InterPro" id="IPR048866">
    <property type="entry name" value="ORC5_lid"/>
</dbReference>
<gene>
    <name evidence="10" type="ORF">OIDMADRAFT_30676</name>
</gene>
<evidence type="ECO:0000313" key="11">
    <source>
        <dbReference type="Proteomes" id="UP000054321"/>
    </source>
</evidence>
<evidence type="ECO:0000313" key="10">
    <source>
        <dbReference type="EMBL" id="KIM99027.1"/>
    </source>
</evidence>
<dbReference type="STRING" id="913774.A0A0C3DAS5"/>
<dbReference type="InParanoid" id="A0A0C3DAS5"/>
<name>A0A0C3DAS5_OIDMZ</name>
<sequence length="478" mass="51862">MQRPADSFISYASLRIVDSAHAQAAPQKNLVLYGLEATGKSAIVQAVLEALASTSGTALDGHAGEDTDEEIVQFAIVKSAESITGRHLLEQTVGSVAKAVDWKGKIGRCESLAQFVVELGRILNNHGPNAISDAKQRFVLVFDGIDSQREPPPTLLPALARLGEMISNLTTVFIVTAPRPNFLHFPGTPHIHFPPYTKQELLQILSLTTPSPKFPGDAKATKDVWSRFTAVVWDSLAKHSGRDILSMRSVCLRLWPRFIAPVLEGTHSASQFSRLLLANRSLFQSDSVLVPSIIADPPTTSTHPPTSAQGKMYQGIGTQLPYYSRLLLVAAYLASFNPPRTDQIFFMKAAAAKRRKKGGATVISKIRPGVSRHRKISRKLLGPQAFVLERMLAIFHAIKDDADSKGRHGKGKELTAGSADIEMGIATLVTLRLLAKVGSTNAGDALEAGTKYRVAVGWEMIRGVARSVGVEAEDYLFE</sequence>
<accession>A0A0C3DAS5</accession>
<evidence type="ECO:0000259" key="7">
    <source>
        <dbReference type="Pfam" id="PF13191"/>
    </source>
</evidence>
<protein>
    <submittedName>
        <fullName evidence="10">Uncharacterized protein</fullName>
    </submittedName>
</protein>
<keyword evidence="5" id="KW-0067">ATP-binding</keyword>
<dbReference type="InterPro" id="IPR027417">
    <property type="entry name" value="P-loop_NTPase"/>
</dbReference>
<dbReference type="AlphaFoldDB" id="A0A0C3DAS5"/>
<feature type="domain" description="Origin recognition complex subunit 5 C-terminal" evidence="8">
    <location>
        <begin position="320"/>
        <end position="476"/>
    </location>
</feature>
<evidence type="ECO:0000256" key="6">
    <source>
        <dbReference type="ARBA" id="ARBA00023242"/>
    </source>
</evidence>
<dbReference type="Pfam" id="PF21639">
    <property type="entry name" value="ORC5_lid"/>
    <property type="match status" value="1"/>
</dbReference>
<proteinExistence type="inferred from homology"/>
<evidence type="ECO:0000259" key="9">
    <source>
        <dbReference type="Pfam" id="PF21639"/>
    </source>
</evidence>
<dbReference type="PANTHER" id="PTHR12705">
    <property type="entry name" value="ORIGIN RECOGNITION COMPLEX SUBUNIT 5"/>
    <property type="match status" value="1"/>
</dbReference>
<evidence type="ECO:0000259" key="8">
    <source>
        <dbReference type="Pfam" id="PF14630"/>
    </source>
</evidence>